<dbReference type="InterPro" id="IPR007760">
    <property type="entry name" value="Mn_catalase"/>
</dbReference>
<keyword evidence="3" id="KW-0106">Calcium</keyword>
<dbReference type="InterPro" id="IPR039377">
    <property type="entry name" value="Mn_catalase_dom"/>
</dbReference>
<feature type="binding site" evidence="2">
    <location>
        <position position="67"/>
    </location>
    <ligand>
        <name>Mn(2+)</name>
        <dbReference type="ChEBI" id="CHEBI:29035"/>
        <label>1</label>
    </ligand>
</feature>
<feature type="compositionally biased region" description="Polar residues" evidence="4">
    <location>
        <begin position="265"/>
        <end position="278"/>
    </location>
</feature>
<name>A0A1E5QIN4_9CYAN</name>
<organism evidence="5">
    <name type="scientific">Desertifilum tharense IPPAS B-1220</name>
    <dbReference type="NCBI Taxonomy" id="1781255"/>
    <lineage>
        <taxon>Bacteria</taxon>
        <taxon>Bacillati</taxon>
        <taxon>Cyanobacteriota</taxon>
        <taxon>Cyanophyceae</taxon>
        <taxon>Desertifilales</taxon>
        <taxon>Desertifilaceae</taxon>
        <taxon>Desertifilum</taxon>
    </lineage>
</organism>
<feature type="compositionally biased region" description="Polar residues" evidence="4">
    <location>
        <begin position="305"/>
        <end position="324"/>
    </location>
</feature>
<feature type="binding site" evidence="2">
    <location>
        <position position="161"/>
    </location>
    <ligand>
        <name>Mn(2+)</name>
        <dbReference type="ChEBI" id="CHEBI:29035"/>
        <label>1</label>
    </ligand>
</feature>
<evidence type="ECO:0000313" key="5">
    <source>
        <dbReference type="EMBL" id="OEJ74481.1"/>
    </source>
</evidence>
<dbReference type="RefSeq" id="WP_069967979.1">
    <property type="nucleotide sequence ID" value="NZ_CM124774.1"/>
</dbReference>
<feature type="binding site" evidence="2">
    <location>
        <position position="70"/>
    </location>
    <ligand>
        <name>Mn(2+)</name>
        <dbReference type="ChEBI" id="CHEBI:29035"/>
        <label>1</label>
    </ligand>
</feature>
<proteinExistence type="inferred from homology"/>
<gene>
    <name evidence="5" type="ORF">BH720_14765</name>
</gene>
<feature type="region of interest" description="Disordered" evidence="4">
    <location>
        <begin position="265"/>
        <end position="324"/>
    </location>
</feature>
<reference evidence="5" key="1">
    <citation type="submission" date="2016-09" db="EMBL/GenBank/DDBJ databases">
        <title>Draft genome of thermotolerant cyanobacterium Desertifilum sp. strain IPPAS B-1220.</title>
        <authorList>
            <person name="Sinetova M.A."/>
            <person name="Bolakhan K."/>
            <person name="Zayadan B.K."/>
            <person name="Mironov K.S."/>
            <person name="Ustinova V."/>
            <person name="Kupriyanova E.V."/>
            <person name="Sidorov R.A."/>
            <person name="Skrypnik A.N."/>
            <person name="Gogoleva N.E."/>
            <person name="Gogolev Y.V."/>
            <person name="Los D.A."/>
        </authorList>
    </citation>
    <scope>NUCLEOTIDE SEQUENCE [LARGE SCALE GENOMIC DNA]</scope>
    <source>
        <strain evidence="5">IPPAS B-1220</strain>
    </source>
</reference>
<evidence type="ECO:0000256" key="3">
    <source>
        <dbReference type="PIRSR" id="PIRSR607760-2"/>
    </source>
</evidence>
<dbReference type="GO" id="GO:0046872">
    <property type="term" value="F:metal ion binding"/>
    <property type="evidence" value="ECO:0007669"/>
    <property type="project" value="UniProtKB-KW"/>
</dbReference>
<dbReference type="InterPro" id="IPR012347">
    <property type="entry name" value="Ferritin-like"/>
</dbReference>
<keyword evidence="2" id="KW-0464">Manganese</keyword>
<dbReference type="CDD" id="cd01051">
    <property type="entry name" value="Mn_catalase"/>
    <property type="match status" value="1"/>
</dbReference>
<feature type="binding site" evidence="3">
    <location>
        <position position="226"/>
    </location>
    <ligand>
        <name>Ca(2+)</name>
        <dbReference type="ChEBI" id="CHEBI:29108"/>
    </ligand>
</feature>
<dbReference type="Pfam" id="PF05067">
    <property type="entry name" value="Mn_catalase"/>
    <property type="match status" value="1"/>
</dbReference>
<dbReference type="STRING" id="1781255.BH720_14765"/>
<feature type="binding site" evidence="3">
    <location>
        <position position="228"/>
    </location>
    <ligand>
        <name>Ca(2+)</name>
        <dbReference type="ChEBI" id="CHEBI:29108"/>
    </ligand>
</feature>
<dbReference type="InterPro" id="IPR009078">
    <property type="entry name" value="Ferritin-like_SF"/>
</dbReference>
<accession>A0A1E5QIN4</accession>
<comment type="caution">
    <text evidence="5">The sequence shown here is derived from an EMBL/GenBank/DDBJ whole genome shotgun (WGS) entry which is preliminary data.</text>
</comment>
<feature type="binding site" evidence="2">
    <location>
        <position position="194"/>
    </location>
    <ligand>
        <name>Mn(2+)</name>
        <dbReference type="ChEBI" id="CHEBI:29035"/>
        <label>1</label>
    </ligand>
</feature>
<comment type="cofactor">
    <cofactor evidence="2">
        <name>Mn(2+)</name>
        <dbReference type="ChEBI" id="CHEBI:29035"/>
    </cofactor>
    <text evidence="2">Binds 2 manganese ions per subunit.</text>
</comment>
<feature type="compositionally biased region" description="Basic and acidic residues" evidence="4">
    <location>
        <begin position="279"/>
        <end position="297"/>
    </location>
</feature>
<dbReference type="Gene3D" id="1.20.1260.10">
    <property type="match status" value="1"/>
</dbReference>
<feature type="binding site" evidence="3">
    <location>
        <position position="58"/>
    </location>
    <ligand>
        <name>Ca(2+)</name>
        <dbReference type="ChEBI" id="CHEBI:29108"/>
    </ligand>
</feature>
<dbReference type="OrthoDB" id="9800585at2"/>
<feature type="binding site" evidence="3">
    <location>
        <position position="230"/>
    </location>
    <ligand>
        <name>Ca(2+)</name>
        <dbReference type="ChEBI" id="CHEBI:29108"/>
    </ligand>
</feature>
<dbReference type="AlphaFoldDB" id="A0A1E5QIN4"/>
<sequence>MFHHVKELQFNVRVSGADPRFASLLLEQFGGPNGELAAAMQYFVQAFSARQPYPDKYDMLMDIATEELSHLEIVGATITLLLDGVNGELKNAADSNMITSFFSGNMEKEQMIHQALTNPQFLALSGGGPRLTDSQGTPWSGSYVNANGDLSVDLRSDIAAESRAKLVYEHLMQFTDDPYVKETLGFLMTREVSHFKMFEAALETIQPNFPPGVLQGDPRYTHIYMNMSNGASVRGPWNQGQGTWENGESWEYVENPKEHVIETQGLVNQPVKGNQRTPEQAKEMGRKLGKQRSEEIKAAIGKGPNQWSSYPQSTPTGPNKVQDR</sequence>
<feature type="binding site" evidence="3">
    <location>
        <position position="62"/>
    </location>
    <ligand>
        <name>Ca(2+)</name>
        <dbReference type="ChEBI" id="CHEBI:29108"/>
    </ligand>
</feature>
<evidence type="ECO:0000256" key="4">
    <source>
        <dbReference type="SAM" id="MobiDB-lite"/>
    </source>
</evidence>
<feature type="binding site" evidence="2">
    <location>
        <position position="35"/>
    </location>
    <ligand>
        <name>Mn(2+)</name>
        <dbReference type="ChEBI" id="CHEBI:29035"/>
        <label>1</label>
    </ligand>
</feature>
<dbReference type="SUPFAM" id="SSF47240">
    <property type="entry name" value="Ferritin-like"/>
    <property type="match status" value="1"/>
</dbReference>
<keyword evidence="2" id="KW-0479">Metal-binding</keyword>
<evidence type="ECO:0000256" key="2">
    <source>
        <dbReference type="PIRSR" id="PIRSR607760-1"/>
    </source>
</evidence>
<comment type="similarity">
    <text evidence="1">Belongs to the manganese catalase family.</text>
</comment>
<evidence type="ECO:0000256" key="1">
    <source>
        <dbReference type="ARBA" id="ARBA00007644"/>
    </source>
</evidence>
<dbReference type="EMBL" id="MJGC01000066">
    <property type="protein sequence ID" value="OEJ74481.1"/>
    <property type="molecule type" value="Genomic_DNA"/>
</dbReference>
<protein>
    <submittedName>
        <fullName evidence="5">Manganese catalase</fullName>
    </submittedName>
</protein>
<comment type="cofactor">
    <cofactor evidence="3">
        <name>Ca(2+)</name>
        <dbReference type="ChEBI" id="CHEBI:29108"/>
    </cofactor>
    <text evidence="3">Binds 1 Ca(2+) ion per subunit.</text>
</comment>